<dbReference type="InterPro" id="IPR027417">
    <property type="entry name" value="P-loop_NTPase"/>
</dbReference>
<gene>
    <name evidence="10" type="ORF">CDAUBV1_LOCUS16271</name>
</gene>
<dbReference type="GO" id="GO:0071013">
    <property type="term" value="C:catalytic step 2 spliceosome"/>
    <property type="evidence" value="ECO:0007669"/>
    <property type="project" value="TreeGrafter"/>
</dbReference>
<dbReference type="Proteomes" id="UP001497525">
    <property type="component" value="Unassembled WGS sequence"/>
</dbReference>
<feature type="domain" description="Helicase C-terminal" evidence="9">
    <location>
        <begin position="247"/>
        <end position="418"/>
    </location>
</feature>
<comment type="catalytic activity">
    <reaction evidence="7">
        <text>ATP + H2O = ADP + phosphate + H(+)</text>
        <dbReference type="Rhea" id="RHEA:13065"/>
        <dbReference type="ChEBI" id="CHEBI:15377"/>
        <dbReference type="ChEBI" id="CHEBI:15378"/>
        <dbReference type="ChEBI" id="CHEBI:30616"/>
        <dbReference type="ChEBI" id="CHEBI:43474"/>
        <dbReference type="ChEBI" id="CHEBI:456216"/>
        <dbReference type="EC" id="3.6.4.13"/>
    </reaction>
</comment>
<dbReference type="Pfam" id="PF04408">
    <property type="entry name" value="WHD_HA2"/>
    <property type="match status" value="1"/>
</dbReference>
<dbReference type="InterPro" id="IPR011545">
    <property type="entry name" value="DEAD/DEAH_box_helicase_dom"/>
</dbReference>
<keyword evidence="2" id="KW-0507">mRNA processing</keyword>
<dbReference type="GO" id="GO:0000390">
    <property type="term" value="P:spliceosomal complex disassembly"/>
    <property type="evidence" value="ECO:0007669"/>
    <property type="project" value="TreeGrafter"/>
</dbReference>
<organism evidence="10 11">
    <name type="scientific">Calicophoron daubneyi</name>
    <name type="common">Rumen fluke</name>
    <name type="synonym">Paramphistomum daubneyi</name>
    <dbReference type="NCBI Taxonomy" id="300641"/>
    <lineage>
        <taxon>Eukaryota</taxon>
        <taxon>Metazoa</taxon>
        <taxon>Spiralia</taxon>
        <taxon>Lophotrochozoa</taxon>
        <taxon>Platyhelminthes</taxon>
        <taxon>Trematoda</taxon>
        <taxon>Digenea</taxon>
        <taxon>Plagiorchiida</taxon>
        <taxon>Pronocephalata</taxon>
        <taxon>Paramphistomoidea</taxon>
        <taxon>Paramphistomidae</taxon>
        <taxon>Calicophoron</taxon>
    </lineage>
</organism>
<accession>A0AAV2TUZ5</accession>
<dbReference type="GO" id="GO:0016787">
    <property type="term" value="F:hydrolase activity"/>
    <property type="evidence" value="ECO:0007669"/>
    <property type="project" value="UniProtKB-KW"/>
</dbReference>
<keyword evidence="6" id="KW-0067">ATP-binding</keyword>
<dbReference type="GO" id="GO:0003724">
    <property type="term" value="F:RNA helicase activity"/>
    <property type="evidence" value="ECO:0007669"/>
    <property type="project" value="UniProtKB-EC"/>
</dbReference>
<evidence type="ECO:0000259" key="9">
    <source>
        <dbReference type="PROSITE" id="PS51194"/>
    </source>
</evidence>
<dbReference type="GO" id="GO:0003723">
    <property type="term" value="F:RNA binding"/>
    <property type="evidence" value="ECO:0007669"/>
    <property type="project" value="TreeGrafter"/>
</dbReference>
<dbReference type="PANTHER" id="PTHR18934">
    <property type="entry name" value="ATP-DEPENDENT RNA HELICASE"/>
    <property type="match status" value="1"/>
</dbReference>
<dbReference type="GO" id="GO:0005524">
    <property type="term" value="F:ATP binding"/>
    <property type="evidence" value="ECO:0007669"/>
    <property type="project" value="UniProtKB-KW"/>
</dbReference>
<evidence type="ECO:0000259" key="8">
    <source>
        <dbReference type="PROSITE" id="PS51192"/>
    </source>
</evidence>
<protein>
    <recommendedName>
        <fullName evidence="1">RNA helicase</fullName>
        <ecNumber evidence="1">3.6.4.13</ecNumber>
    </recommendedName>
</protein>
<dbReference type="SUPFAM" id="SSF52540">
    <property type="entry name" value="P-loop containing nucleoside triphosphate hydrolases"/>
    <property type="match status" value="1"/>
</dbReference>
<dbReference type="InterPro" id="IPR001650">
    <property type="entry name" value="Helicase_C-like"/>
</dbReference>
<evidence type="ECO:0000313" key="10">
    <source>
        <dbReference type="EMBL" id="CAL5140980.1"/>
    </source>
</evidence>
<evidence type="ECO:0000256" key="6">
    <source>
        <dbReference type="ARBA" id="ARBA00022840"/>
    </source>
</evidence>
<dbReference type="PROSITE" id="PS51192">
    <property type="entry name" value="HELICASE_ATP_BIND_1"/>
    <property type="match status" value="1"/>
</dbReference>
<dbReference type="AlphaFoldDB" id="A0AAV2TUZ5"/>
<dbReference type="FunFam" id="3.40.50.300:FF:000615">
    <property type="entry name" value="pre-mRNA-splicing factor ATP-dependent RNA helicase DEAH7"/>
    <property type="match status" value="1"/>
</dbReference>
<dbReference type="FunFam" id="1.10.10.2130:FF:000001">
    <property type="entry name" value="Pre-mRNA-splicing factor ATP-dependent RNA helicase"/>
    <property type="match status" value="1"/>
</dbReference>
<sequence>MYRNPECSESSSTEDLFGVLKQGEEKGAVGQDSVNCQDSASLLEQRERLPIFSKKKELLKAIEENQILIVVGETGSGKTTQLPQYLAETVYINFGTIGCTQPRRVAAALVAERVAKEYGCALGQDVGYTIRFEDCTTRQTRIKYMTDGTLLQEILCNPTLPQYSVIILDEAHERSLIMDVLFGLLKSLVQRRTDIRLIVTSATLNTEVFCKYFLDAPKFTIPGRMYPVSVRYELDPPDDYRKAAIEKVKQIHMKHPPGDILVFLTGQDEIEDCCEHIEMFRCLQGTDNIEPLPAYAEMNIEELYRVFRPLRPGTRKVVFATNIAESSVTVEHIRYVVDSGFVKEKVYNGHTGIERLIPVRISKDQAEQRAGRVGRTGQGVCYRLYTKQLYKEKMPQSGTPEILRSNLANVILKLKVMGIHDVAAFDFMDRPSEQAIKAAVKRLVELQALDVQGRITELGRMMAFMPLEPELSKMLIKSAELQCSEEILTIVSVLSARNIFLRPKKKRALAEERHAKFHKPEGDLLTYLAIYNDGKRNKFSTEWCKYNFLRVQSMWEAANIRKQLLDVMHRRELRVVSCGHETARIQKAILAALSYNLAQKSGRRDNEYGSHGQLVYIDRLSALYNRKPNPTCLPRA</sequence>
<evidence type="ECO:0000313" key="11">
    <source>
        <dbReference type="Proteomes" id="UP001497525"/>
    </source>
</evidence>
<dbReference type="Pfam" id="PF21010">
    <property type="entry name" value="HA2_C"/>
    <property type="match status" value="1"/>
</dbReference>
<evidence type="ECO:0000256" key="4">
    <source>
        <dbReference type="ARBA" id="ARBA00022801"/>
    </source>
</evidence>
<dbReference type="Gene3D" id="1.20.120.1080">
    <property type="match status" value="1"/>
</dbReference>
<comment type="caution">
    <text evidence="10">The sequence shown here is derived from an EMBL/GenBank/DDBJ whole genome shotgun (WGS) entry which is preliminary data.</text>
</comment>
<dbReference type="PANTHER" id="PTHR18934:SF85">
    <property type="entry name" value="ATP-DEPENDENT RNA HELICASE DHX8"/>
    <property type="match status" value="1"/>
</dbReference>
<feature type="domain" description="Helicase ATP-binding" evidence="8">
    <location>
        <begin position="59"/>
        <end position="222"/>
    </location>
</feature>
<keyword evidence="3" id="KW-0547">Nucleotide-binding</keyword>
<dbReference type="Pfam" id="PF00270">
    <property type="entry name" value="DEAD"/>
    <property type="match status" value="1"/>
</dbReference>
<dbReference type="Pfam" id="PF00271">
    <property type="entry name" value="Helicase_C"/>
    <property type="match status" value="1"/>
</dbReference>
<keyword evidence="5" id="KW-0347">Helicase</keyword>
<dbReference type="SMART" id="SM00847">
    <property type="entry name" value="HA2"/>
    <property type="match status" value="1"/>
</dbReference>
<evidence type="ECO:0000256" key="3">
    <source>
        <dbReference type="ARBA" id="ARBA00022741"/>
    </source>
</evidence>
<dbReference type="InterPro" id="IPR014001">
    <property type="entry name" value="Helicase_ATP-bd"/>
</dbReference>
<evidence type="ECO:0000256" key="5">
    <source>
        <dbReference type="ARBA" id="ARBA00022806"/>
    </source>
</evidence>
<dbReference type="InterPro" id="IPR048333">
    <property type="entry name" value="HA2_WH"/>
</dbReference>
<name>A0AAV2TUZ5_CALDB</name>
<evidence type="ECO:0000256" key="2">
    <source>
        <dbReference type="ARBA" id="ARBA00022664"/>
    </source>
</evidence>
<evidence type="ECO:0000256" key="7">
    <source>
        <dbReference type="ARBA" id="ARBA00047984"/>
    </source>
</evidence>
<dbReference type="PROSITE" id="PS00690">
    <property type="entry name" value="DEAH_ATP_HELICASE"/>
    <property type="match status" value="1"/>
</dbReference>
<dbReference type="SMART" id="SM00490">
    <property type="entry name" value="HELICc"/>
    <property type="match status" value="1"/>
</dbReference>
<dbReference type="Gene3D" id="3.40.50.300">
    <property type="entry name" value="P-loop containing nucleotide triphosphate hydrolases"/>
    <property type="match status" value="2"/>
</dbReference>
<dbReference type="InterPro" id="IPR007502">
    <property type="entry name" value="Helicase-assoc_dom"/>
</dbReference>
<dbReference type="CDD" id="cd18791">
    <property type="entry name" value="SF2_C_RHA"/>
    <property type="match status" value="1"/>
</dbReference>
<dbReference type="PROSITE" id="PS51194">
    <property type="entry name" value="HELICASE_CTER"/>
    <property type="match status" value="1"/>
</dbReference>
<dbReference type="EMBL" id="CAXLJL010000822">
    <property type="protein sequence ID" value="CAL5140980.1"/>
    <property type="molecule type" value="Genomic_DNA"/>
</dbReference>
<keyword evidence="4" id="KW-0378">Hydrolase</keyword>
<reference evidence="10" key="1">
    <citation type="submission" date="2024-06" db="EMBL/GenBank/DDBJ databases">
        <authorList>
            <person name="Liu X."/>
            <person name="Lenzi L."/>
            <person name="Haldenby T S."/>
            <person name="Uol C."/>
        </authorList>
    </citation>
    <scope>NUCLEOTIDE SEQUENCE</scope>
</reference>
<evidence type="ECO:0000256" key="1">
    <source>
        <dbReference type="ARBA" id="ARBA00012552"/>
    </source>
</evidence>
<dbReference type="InterPro" id="IPR002464">
    <property type="entry name" value="DNA/RNA_helicase_DEAH_CS"/>
</dbReference>
<dbReference type="SMART" id="SM00487">
    <property type="entry name" value="DEXDc"/>
    <property type="match status" value="1"/>
</dbReference>
<dbReference type="EC" id="3.6.4.13" evidence="1"/>
<proteinExistence type="predicted"/>